<dbReference type="Pfam" id="PF19127">
    <property type="entry name" value="Choline_bind_3"/>
    <property type="match status" value="2"/>
</dbReference>
<protein>
    <submittedName>
        <fullName evidence="3">Cell wall-binding repeat protein</fullName>
    </submittedName>
</protein>
<sequence>MQKFHFVTKSWKICKKTIDNFPYPKYNDLVMQLGISKNISKRKKESALIMRKQTKLVAVLSAAALLAMGASMTSFAAGWEKDDAGIWHYYDSDDEMVAGEWKKDGGKWFYLDDDGEMLTDSWVDDEYYVGDDGAMLINTWKKTLADEDMDDPEDDGDAWYYFGSKGKKTTSDTKKINGKTYFFDDDGKMRDGWYQDGNDVYYLGDENDGARTSGWLWLEKPDDDADIDLCDDECDVCDEEGWYWFGSNGKMYKDAKQKKINGKYYYFNEHGQMLYEWINGAKVTKGSNAQLDGENPNATPSDVYYMNVVEEGWRADGWYQIDGAEDLGANNDTDWYYFKDGKAKKADKTKPADNSGLTDDGAPVYVAKIKVEGKYFAFNEKGQMQTGLQYIDGDTYYFDSNGYMKTGKVSNVEEENDSFTYYFQTKNGGNGKGVTGEKSGYLYWKGKRLEAEDDYRIYLVDNKYYLVNKQGKIQKSESKKYDLELADKEDVQFKFSGNTIKDLSSDLLEFVDVPKIELYDNVISAAGIDEAE</sequence>
<evidence type="ECO:0000256" key="1">
    <source>
        <dbReference type="ARBA" id="ARBA00022737"/>
    </source>
</evidence>
<evidence type="ECO:0000313" key="3">
    <source>
        <dbReference type="EMBL" id="ERI80274.1"/>
    </source>
</evidence>
<accession>A0ABC9U338</accession>
<organism evidence="3 4">
    <name type="scientific">[Clostridium] symbiosum ATCC 14940</name>
    <dbReference type="NCBI Taxonomy" id="411472"/>
    <lineage>
        <taxon>Bacteria</taxon>
        <taxon>Bacillati</taxon>
        <taxon>Bacillota</taxon>
        <taxon>Clostridia</taxon>
        <taxon>Lachnospirales</taxon>
        <taxon>Lachnospiraceae</taxon>
        <taxon>Otoolea</taxon>
    </lineage>
</organism>
<name>A0ABC9U338_CLOSY</name>
<keyword evidence="1" id="KW-0677">Repeat</keyword>
<dbReference type="InterPro" id="IPR018337">
    <property type="entry name" value="Cell_wall/Cho-bd_repeat"/>
</dbReference>
<evidence type="ECO:0000313" key="4">
    <source>
        <dbReference type="Proteomes" id="UP000016491"/>
    </source>
</evidence>
<dbReference type="SUPFAM" id="SSF69360">
    <property type="entry name" value="Cell wall binding repeat"/>
    <property type="match status" value="2"/>
</dbReference>
<dbReference type="Pfam" id="PF19085">
    <property type="entry name" value="Choline_bind_2"/>
    <property type="match status" value="1"/>
</dbReference>
<proteinExistence type="predicted"/>
<dbReference type="Pfam" id="PF01473">
    <property type="entry name" value="Choline_bind_1"/>
    <property type="match status" value="4"/>
</dbReference>
<dbReference type="AlphaFoldDB" id="A0ABC9U338"/>
<feature type="repeat" description="Cell wall-binding" evidence="2">
    <location>
        <begin position="98"/>
        <end position="117"/>
    </location>
</feature>
<reference evidence="3 4" key="1">
    <citation type="submission" date="2013-07" db="EMBL/GenBank/DDBJ databases">
        <authorList>
            <person name="Weinstock G."/>
            <person name="Sodergren E."/>
            <person name="Wylie T."/>
            <person name="Fulton L."/>
            <person name="Fulton R."/>
            <person name="Fronick C."/>
            <person name="O'Laughlin M."/>
            <person name="Godfrey J."/>
            <person name="Miner T."/>
            <person name="Herter B."/>
            <person name="Appelbaum E."/>
            <person name="Cordes M."/>
            <person name="Lek S."/>
            <person name="Wollam A."/>
            <person name="Pepin K.H."/>
            <person name="Palsikar V.B."/>
            <person name="Mitreva M."/>
            <person name="Wilson R.K."/>
        </authorList>
    </citation>
    <scope>NUCLEOTIDE SEQUENCE [LARGE SCALE GENOMIC DNA]</scope>
    <source>
        <strain evidence="3 4">ATCC 14940</strain>
    </source>
</reference>
<feature type="repeat" description="Cell wall-binding" evidence="2">
    <location>
        <begin position="385"/>
        <end position="404"/>
    </location>
</feature>
<evidence type="ECO:0000256" key="2">
    <source>
        <dbReference type="PROSITE-ProRule" id="PRU00591"/>
    </source>
</evidence>
<comment type="caution">
    <text evidence="3">The sequence shown here is derived from an EMBL/GenBank/DDBJ whole genome shotgun (WGS) entry which is preliminary data.</text>
</comment>
<gene>
    <name evidence="3" type="ORF">CLOSYM_00401</name>
</gene>
<dbReference type="PROSITE" id="PS51170">
    <property type="entry name" value="CW"/>
    <property type="match status" value="2"/>
</dbReference>
<dbReference type="Proteomes" id="UP000016491">
    <property type="component" value="Unassembled WGS sequence"/>
</dbReference>
<dbReference type="Gene3D" id="2.10.270.10">
    <property type="entry name" value="Cholin Binding"/>
    <property type="match status" value="4"/>
</dbReference>
<dbReference type="EMBL" id="AWSU01000032">
    <property type="protein sequence ID" value="ERI80274.1"/>
    <property type="molecule type" value="Genomic_DNA"/>
</dbReference>